<evidence type="ECO:0000256" key="2">
    <source>
        <dbReference type="ARBA" id="ARBA00022801"/>
    </source>
</evidence>
<dbReference type="Gene3D" id="2.60.120.560">
    <property type="entry name" value="Exo-inulinase, domain 1"/>
    <property type="match status" value="1"/>
</dbReference>
<dbReference type="SUPFAM" id="SSF49899">
    <property type="entry name" value="Concanavalin A-like lectins/glucanases"/>
    <property type="match status" value="1"/>
</dbReference>
<keyword evidence="5" id="KW-0732">Signal</keyword>
<sequence>MWLGRCLREMVGFWVVCVCLVLIVNGVKDASEEDDQLQPYRTAFHFQPLKNWMNDPNGPMYFNGVYHLFYQYNPYGPLWGNISWGHSISYDLINWFLLQPVLEPNQPNYDINGCLSGSITILNGSKPIILYTGQDLNKSQVQNIAFPTNLSDPFLRNWIKWSGNPFLTPGNDIKPTQFRDPSTAWMGVDGKWRIVIGSEIDGHGTALLYSSTDGINWTRSEKPLHFSSKTGMWECPDFYPVGNGGKRGFDTSEQGNNTMYVLKASYNNREYYVIGNYDEKTDRFGVVGNDFMVSNTEFQYDYGRFYASKSFYDNAKQRRVIWGWVNEGDSESDAVKKGWSGLQSFPRSVWLSDTGKQLVQWPVDEIEKLRTKQVNITNRELKGGTLEITRITASQADVEVSFSLSNLNKAELIDSETVDPQLLCAQKNASVSGIFGPFGLLVLASNNFTEQTAVFFRVFKGPNKFLVLMCSDQSRSSIAEEVDKSIYGAFLDLDPHHKISLRTLIDHSIVESFGGEGVACMTARVYPKLATNKEAKLYVFNNGTETISISTLNAWSMNKAQIVPMA</sequence>
<organism evidence="8">
    <name type="scientific">Arctium lappa</name>
    <name type="common">Greater burdock</name>
    <name type="synonym">Lappa major</name>
    <dbReference type="NCBI Taxonomy" id="4217"/>
    <lineage>
        <taxon>Eukaryota</taxon>
        <taxon>Viridiplantae</taxon>
        <taxon>Streptophyta</taxon>
        <taxon>Embryophyta</taxon>
        <taxon>Tracheophyta</taxon>
        <taxon>Spermatophyta</taxon>
        <taxon>Magnoliopsida</taxon>
        <taxon>eudicotyledons</taxon>
        <taxon>Gunneridae</taxon>
        <taxon>Pentapetalae</taxon>
        <taxon>asterids</taxon>
        <taxon>campanulids</taxon>
        <taxon>Asterales</taxon>
        <taxon>Asteraceae</taxon>
        <taxon>Carduoideae</taxon>
        <taxon>Cardueae</taxon>
        <taxon>Arctiinae</taxon>
        <taxon>Arctium</taxon>
    </lineage>
</organism>
<feature type="domain" description="Glycosyl hydrolase family 32 N-terminal" evidence="6">
    <location>
        <begin position="45"/>
        <end position="362"/>
    </location>
</feature>
<dbReference type="EMBL" id="AB909128">
    <property type="protein sequence ID" value="BAR88557.1"/>
    <property type="molecule type" value="mRNA"/>
</dbReference>
<dbReference type="FunFam" id="2.60.120.560:FF:000002">
    <property type="entry name" value="Beta-fructofuranosidase, insoluble isoenzyme CWINV1"/>
    <property type="match status" value="1"/>
</dbReference>
<accession>A0A0H5AH66</accession>
<dbReference type="SMART" id="SM00640">
    <property type="entry name" value="Glyco_32"/>
    <property type="match status" value="1"/>
</dbReference>
<gene>
    <name evidence="8" type="primary">aleh2</name>
</gene>
<dbReference type="InterPro" id="IPR018053">
    <property type="entry name" value="Glyco_hydro_32_AS"/>
</dbReference>
<evidence type="ECO:0000256" key="3">
    <source>
        <dbReference type="ARBA" id="ARBA00023295"/>
    </source>
</evidence>
<keyword evidence="2 4" id="KW-0378">Hydrolase</keyword>
<dbReference type="Gene3D" id="2.115.10.20">
    <property type="entry name" value="Glycosyl hydrolase domain, family 43"/>
    <property type="match status" value="1"/>
</dbReference>
<dbReference type="Pfam" id="PF08244">
    <property type="entry name" value="Glyco_hydro_32C"/>
    <property type="match status" value="1"/>
</dbReference>
<dbReference type="InterPro" id="IPR013320">
    <property type="entry name" value="ConA-like_dom_sf"/>
</dbReference>
<evidence type="ECO:0000259" key="7">
    <source>
        <dbReference type="Pfam" id="PF08244"/>
    </source>
</evidence>
<dbReference type="GO" id="GO:0005975">
    <property type="term" value="P:carbohydrate metabolic process"/>
    <property type="evidence" value="ECO:0007669"/>
    <property type="project" value="InterPro"/>
</dbReference>
<protein>
    <submittedName>
        <fullName evidence="8">Fructan 1-exohydrolase</fullName>
    </submittedName>
</protein>
<dbReference type="GO" id="GO:0004553">
    <property type="term" value="F:hydrolase activity, hydrolyzing O-glycosyl compounds"/>
    <property type="evidence" value="ECO:0007669"/>
    <property type="project" value="InterPro"/>
</dbReference>
<dbReference type="Pfam" id="PF00251">
    <property type="entry name" value="Glyco_hydro_32N"/>
    <property type="match status" value="1"/>
</dbReference>
<evidence type="ECO:0000259" key="6">
    <source>
        <dbReference type="Pfam" id="PF00251"/>
    </source>
</evidence>
<dbReference type="SUPFAM" id="SSF75005">
    <property type="entry name" value="Arabinanase/levansucrase/invertase"/>
    <property type="match status" value="1"/>
</dbReference>
<dbReference type="InterPro" id="IPR023296">
    <property type="entry name" value="Glyco_hydro_beta-prop_sf"/>
</dbReference>
<evidence type="ECO:0000313" key="8">
    <source>
        <dbReference type="EMBL" id="BAR88557.1"/>
    </source>
</evidence>
<dbReference type="InterPro" id="IPR013148">
    <property type="entry name" value="Glyco_hydro_32_N"/>
</dbReference>
<evidence type="ECO:0000256" key="5">
    <source>
        <dbReference type="SAM" id="SignalP"/>
    </source>
</evidence>
<comment type="similarity">
    <text evidence="1 4">Belongs to the glycosyl hydrolase 32 family.</text>
</comment>
<name>A0A0H5AH66_ARCLA</name>
<dbReference type="CDD" id="cd18624">
    <property type="entry name" value="GH32_Fruct1-like"/>
    <property type="match status" value="1"/>
</dbReference>
<dbReference type="AlphaFoldDB" id="A0A0H5AH66"/>
<reference evidence="8" key="1">
    <citation type="journal article" date="2015" name="J. Appl. Glycosci.">
        <title>Two Fructan 1-Exohydrolase Isoforms Hydrolyze Fructans in Edible Burdock (Arctium lappa L.) during Storage at a Low Temperature.</title>
        <authorList>
            <person name="Ueno K."/>
            <person name="Yokoshima S."/>
            <person name="Sasajima Y."/>
            <person name="Ishiguro Y."/>
            <person name="Yoshida M."/>
            <person name="Shiomi N."/>
            <person name="Onodera S."/>
        </authorList>
    </citation>
    <scope>NUCLEOTIDE SEQUENCE</scope>
    <source>
        <tissue evidence="8">Root</tissue>
    </source>
</reference>
<evidence type="ECO:0000256" key="1">
    <source>
        <dbReference type="ARBA" id="ARBA00009902"/>
    </source>
</evidence>
<feature type="signal peptide" evidence="5">
    <location>
        <begin position="1"/>
        <end position="26"/>
    </location>
</feature>
<dbReference type="PANTHER" id="PTHR31953">
    <property type="entry name" value="BETA-FRUCTOFURANOSIDASE, INSOLUBLE ISOENZYME CWINV1-RELATED"/>
    <property type="match status" value="1"/>
</dbReference>
<feature type="chain" id="PRO_5005215434" evidence="5">
    <location>
        <begin position="27"/>
        <end position="566"/>
    </location>
</feature>
<feature type="domain" description="Glycosyl hydrolase family 32 C-terminal" evidence="7">
    <location>
        <begin position="365"/>
        <end position="556"/>
    </location>
</feature>
<dbReference type="PROSITE" id="PS00609">
    <property type="entry name" value="GLYCOSYL_HYDROL_F32"/>
    <property type="match status" value="1"/>
</dbReference>
<proteinExistence type="evidence at transcript level"/>
<keyword evidence="3 4" id="KW-0326">Glycosidase</keyword>
<dbReference type="InterPro" id="IPR050551">
    <property type="entry name" value="Fructan_Metab_Enzymes"/>
</dbReference>
<dbReference type="InterPro" id="IPR001362">
    <property type="entry name" value="Glyco_hydro_32"/>
</dbReference>
<dbReference type="InterPro" id="IPR013189">
    <property type="entry name" value="Glyco_hydro_32_C"/>
</dbReference>
<evidence type="ECO:0000256" key="4">
    <source>
        <dbReference type="RuleBase" id="RU362110"/>
    </source>
</evidence>